<reference evidence="2" key="1">
    <citation type="submission" date="2016-10" db="EMBL/GenBank/DDBJ databases">
        <authorList>
            <person name="Varghese N."/>
            <person name="Submissions S."/>
        </authorList>
    </citation>
    <scope>NUCLEOTIDE SEQUENCE [LARGE SCALE GENOMIC DNA]</scope>
    <source>
        <strain evidence="2">ATCC 25963</strain>
    </source>
</reference>
<gene>
    <name evidence="1" type="ORF">SAMN02745121_08570</name>
</gene>
<dbReference type="RefSeq" id="WP_096331028.1">
    <property type="nucleotide sequence ID" value="NZ_FOMX01000060.1"/>
</dbReference>
<name>A0A1I2IAX0_9BACT</name>
<protein>
    <submittedName>
        <fullName evidence="1">Uncharacterized protein</fullName>
    </submittedName>
</protein>
<proteinExistence type="predicted"/>
<dbReference type="EMBL" id="FOMX01000060">
    <property type="protein sequence ID" value="SFF39364.1"/>
    <property type="molecule type" value="Genomic_DNA"/>
</dbReference>
<accession>A0A1I2IAX0</accession>
<organism evidence="1 2">
    <name type="scientific">Nannocystis exedens</name>
    <dbReference type="NCBI Taxonomy" id="54"/>
    <lineage>
        <taxon>Bacteria</taxon>
        <taxon>Pseudomonadati</taxon>
        <taxon>Myxococcota</taxon>
        <taxon>Polyangia</taxon>
        <taxon>Nannocystales</taxon>
        <taxon>Nannocystaceae</taxon>
        <taxon>Nannocystis</taxon>
    </lineage>
</organism>
<dbReference type="AlphaFoldDB" id="A0A1I2IAX0"/>
<evidence type="ECO:0000313" key="1">
    <source>
        <dbReference type="EMBL" id="SFF39364.1"/>
    </source>
</evidence>
<sequence length="160" mass="16871">MGWLVPAAIAGAAALAFSKKKKSGDAGGTGGAPAPAPSERGFRFINGCRDLEVTDENRALEWVRKLVAGLPNVPGWQQRVLAEAFGACVLPLSQDLEAAKAITQKHVAFLWRLTLYANRGAVDGGKLSEAAANQYLQQVIVQATELGIDPALLTPQTLPP</sequence>
<keyword evidence="2" id="KW-1185">Reference proteome</keyword>
<dbReference type="Proteomes" id="UP000199400">
    <property type="component" value="Unassembled WGS sequence"/>
</dbReference>
<dbReference type="STRING" id="54.SAMN02745121_08570"/>
<evidence type="ECO:0000313" key="2">
    <source>
        <dbReference type="Proteomes" id="UP000199400"/>
    </source>
</evidence>